<evidence type="ECO:0000313" key="1">
    <source>
        <dbReference type="EMBL" id="CUH66865.1"/>
    </source>
</evidence>
<gene>
    <name evidence="1" type="ORF">TG4357_02684</name>
</gene>
<dbReference type="EMBL" id="CYSA01000025">
    <property type="protein sequence ID" value="CUH66865.1"/>
    <property type="molecule type" value="Genomic_DNA"/>
</dbReference>
<reference evidence="1 2" key="1">
    <citation type="submission" date="2015-09" db="EMBL/GenBank/DDBJ databases">
        <authorList>
            <consortium name="Swine Surveillance"/>
        </authorList>
    </citation>
    <scope>NUCLEOTIDE SEQUENCE [LARGE SCALE GENOMIC DNA]</scope>
    <source>
        <strain evidence="1 2">CECT 4357</strain>
    </source>
</reference>
<dbReference type="OrthoDB" id="9816009at2"/>
<accession>A0A0P1FG14</accession>
<organism evidence="1 2">
    <name type="scientific">Thalassovita gelatinovora</name>
    <name type="common">Thalassobius gelatinovorus</name>
    <dbReference type="NCBI Taxonomy" id="53501"/>
    <lineage>
        <taxon>Bacteria</taxon>
        <taxon>Pseudomonadati</taxon>
        <taxon>Pseudomonadota</taxon>
        <taxon>Alphaproteobacteria</taxon>
        <taxon>Rhodobacterales</taxon>
        <taxon>Roseobacteraceae</taxon>
        <taxon>Thalassovita</taxon>
    </lineage>
</organism>
<dbReference type="Proteomes" id="UP000051587">
    <property type="component" value="Unassembled WGS sequence"/>
</dbReference>
<name>A0A0P1FG14_THAGE</name>
<evidence type="ECO:0000313" key="2">
    <source>
        <dbReference type="Proteomes" id="UP000051587"/>
    </source>
</evidence>
<proteinExistence type="predicted"/>
<dbReference type="AlphaFoldDB" id="A0A0P1FG14"/>
<keyword evidence="2" id="KW-1185">Reference proteome</keyword>
<sequence length="184" mass="20089">MLKFFLMMIAMAAQGGGEDGTKSTGQAVIQTTQTTESIGVETAPQAQAQVQTQAQIQVQPQPVEAPSAKFTTAQEVRPILGMTKASWIAVREYDGHDIVYFTQLLSWRCGLNAIRYSINGGPLQLYDLPPCHDDTASPNALVAEEGMPIMGLPPKSVQQVYVEIFYDDMTTDSATFDRKSVLMP</sequence>
<protein>
    <submittedName>
        <fullName evidence="1">Uncharacterized protein</fullName>
    </submittedName>
</protein>
<dbReference type="STRING" id="53501.SAMN04488043_105221"/>
<dbReference type="RefSeq" id="WP_058263392.1">
    <property type="nucleotide sequence ID" value="NZ_CP051181.1"/>
</dbReference>